<organism evidence="3">
    <name type="scientific">marine sediment metagenome</name>
    <dbReference type="NCBI Taxonomy" id="412755"/>
    <lineage>
        <taxon>unclassified sequences</taxon>
        <taxon>metagenomes</taxon>
        <taxon>ecological metagenomes</taxon>
    </lineage>
</organism>
<sequence>MNEKNKYKPNKKQTLFIDLYIDLNNRLTLTQICEEIGITRQTAWRWMQDQNFTDFLNSKRNEILTRSQTARILVAVEKALSGDFSFSKLLFELEGVYTQTLKSRADIKIEHTGEAKREDLEKELREELDIISERMEKAEKLKKEKLKKQKRSK</sequence>
<accession>X1IIQ8</accession>
<evidence type="ECO:0000256" key="1">
    <source>
        <dbReference type="SAM" id="Coils"/>
    </source>
</evidence>
<dbReference type="AlphaFoldDB" id="X1IIQ8"/>
<feature type="domain" description="Homeodomain phBC6A51-type" evidence="2">
    <location>
        <begin position="5"/>
        <end position="114"/>
    </location>
</feature>
<name>X1IIQ8_9ZZZZ</name>
<evidence type="ECO:0000259" key="2">
    <source>
        <dbReference type="Pfam" id="PF13022"/>
    </source>
</evidence>
<reference evidence="3" key="1">
    <citation type="journal article" date="2014" name="Front. Microbiol.">
        <title>High frequency of phylogenetically diverse reductive dehalogenase-homologous genes in deep subseafloor sedimentary metagenomes.</title>
        <authorList>
            <person name="Kawai M."/>
            <person name="Futagami T."/>
            <person name="Toyoda A."/>
            <person name="Takaki Y."/>
            <person name="Nishi S."/>
            <person name="Hori S."/>
            <person name="Arai W."/>
            <person name="Tsubouchi T."/>
            <person name="Morono Y."/>
            <person name="Uchiyama I."/>
            <person name="Ito T."/>
            <person name="Fujiyama A."/>
            <person name="Inagaki F."/>
            <person name="Takami H."/>
        </authorList>
    </citation>
    <scope>NUCLEOTIDE SEQUENCE</scope>
    <source>
        <strain evidence="3">Expedition CK06-06</strain>
    </source>
</reference>
<dbReference type="InterPro" id="IPR024978">
    <property type="entry name" value="Homeodomain_phBC6A51-type"/>
</dbReference>
<comment type="caution">
    <text evidence="3">The sequence shown here is derived from an EMBL/GenBank/DDBJ whole genome shotgun (WGS) entry which is preliminary data.</text>
</comment>
<evidence type="ECO:0000313" key="3">
    <source>
        <dbReference type="EMBL" id="GAH65984.1"/>
    </source>
</evidence>
<proteinExistence type="predicted"/>
<feature type="coiled-coil region" evidence="1">
    <location>
        <begin position="117"/>
        <end position="148"/>
    </location>
</feature>
<dbReference type="Gene3D" id="1.10.10.60">
    <property type="entry name" value="Homeodomain-like"/>
    <property type="match status" value="1"/>
</dbReference>
<dbReference type="EMBL" id="BARU01026719">
    <property type="protein sequence ID" value="GAH65984.1"/>
    <property type="molecule type" value="Genomic_DNA"/>
</dbReference>
<dbReference type="Pfam" id="PF13022">
    <property type="entry name" value="HTH_Tnp_1_2"/>
    <property type="match status" value="1"/>
</dbReference>
<gene>
    <name evidence="3" type="ORF">S03H2_42882</name>
</gene>
<protein>
    <recommendedName>
        <fullName evidence="2">Homeodomain phBC6A51-type domain-containing protein</fullName>
    </recommendedName>
</protein>
<keyword evidence="1" id="KW-0175">Coiled coil</keyword>